<evidence type="ECO:0000256" key="2">
    <source>
        <dbReference type="ARBA" id="ARBA00022448"/>
    </source>
</evidence>
<comment type="caution">
    <text evidence="10">The sequence shown here is derived from an EMBL/GenBank/DDBJ whole genome shotgun (WGS) entry which is preliminary data.</text>
</comment>
<proteinExistence type="inferred from homology"/>
<gene>
    <name evidence="10" type="ORF">ElyMa_005064500</name>
</gene>
<dbReference type="GO" id="GO:0020037">
    <property type="term" value="F:heme binding"/>
    <property type="evidence" value="ECO:0007669"/>
    <property type="project" value="InterPro"/>
</dbReference>
<dbReference type="EMBL" id="BMAT01010129">
    <property type="protein sequence ID" value="GFS20742.1"/>
    <property type="molecule type" value="Genomic_DNA"/>
</dbReference>
<dbReference type="SUPFAM" id="SSF46458">
    <property type="entry name" value="Globin-like"/>
    <property type="match status" value="1"/>
</dbReference>
<keyword evidence="8" id="KW-0561">Oxygen transport</keyword>
<name>A0AAV4JIB1_9GAST</name>
<sequence>MSDCPVTGLTYLEKRDLESSWRKLIGTTPREFKNAGINLVLWMFDNIPNMRGRFTKFQANNTRSNLVADEMFLAHTQSVILAIDSIIKMLDNPSKLKVKLQSLVKSHVGQTPPIGSEYFEPFAARFHVFLVAALGVPEDSDEVAAWTKFLYALCSLVKVEEDAQRKVAKATAQQGAPCCWIL</sequence>
<protein>
    <recommendedName>
        <fullName evidence="1">Globin</fullName>
    </recommendedName>
    <alternativeName>
        <fullName evidence="7">Myoglobin</fullName>
    </alternativeName>
</protein>
<keyword evidence="4" id="KW-0479">Metal-binding</keyword>
<evidence type="ECO:0000313" key="10">
    <source>
        <dbReference type="EMBL" id="GFS20742.1"/>
    </source>
</evidence>
<organism evidence="10 11">
    <name type="scientific">Elysia marginata</name>
    <dbReference type="NCBI Taxonomy" id="1093978"/>
    <lineage>
        <taxon>Eukaryota</taxon>
        <taxon>Metazoa</taxon>
        <taxon>Spiralia</taxon>
        <taxon>Lophotrochozoa</taxon>
        <taxon>Mollusca</taxon>
        <taxon>Gastropoda</taxon>
        <taxon>Heterobranchia</taxon>
        <taxon>Euthyneura</taxon>
        <taxon>Panpulmonata</taxon>
        <taxon>Sacoglossa</taxon>
        <taxon>Placobranchoidea</taxon>
        <taxon>Plakobranchidae</taxon>
        <taxon>Elysia</taxon>
    </lineage>
</organism>
<dbReference type="InterPro" id="IPR009050">
    <property type="entry name" value="Globin-like_sf"/>
</dbReference>
<comment type="similarity">
    <text evidence="8">Belongs to the globin family.</text>
</comment>
<evidence type="ECO:0000256" key="7">
    <source>
        <dbReference type="ARBA" id="ARBA00030087"/>
    </source>
</evidence>
<feature type="domain" description="Globin" evidence="9">
    <location>
        <begin position="8"/>
        <end position="162"/>
    </location>
</feature>
<keyword evidence="11" id="KW-1185">Reference proteome</keyword>
<evidence type="ECO:0000256" key="3">
    <source>
        <dbReference type="ARBA" id="ARBA00022617"/>
    </source>
</evidence>
<keyword evidence="5" id="KW-0408">Iron</keyword>
<dbReference type="GO" id="GO:0019825">
    <property type="term" value="F:oxygen binding"/>
    <property type="evidence" value="ECO:0007669"/>
    <property type="project" value="InterPro"/>
</dbReference>
<dbReference type="Gene3D" id="1.10.490.10">
    <property type="entry name" value="Globins"/>
    <property type="match status" value="1"/>
</dbReference>
<dbReference type="GO" id="GO:0046872">
    <property type="term" value="F:metal ion binding"/>
    <property type="evidence" value="ECO:0007669"/>
    <property type="project" value="UniProtKB-KW"/>
</dbReference>
<evidence type="ECO:0000313" key="11">
    <source>
        <dbReference type="Proteomes" id="UP000762676"/>
    </source>
</evidence>
<dbReference type="InterPro" id="IPR000971">
    <property type="entry name" value="Globin"/>
</dbReference>
<dbReference type="CDD" id="cd01040">
    <property type="entry name" value="Mb-like"/>
    <property type="match status" value="1"/>
</dbReference>
<keyword evidence="3 8" id="KW-0349">Heme</keyword>
<keyword evidence="2 8" id="KW-0813">Transport</keyword>
<reference evidence="10 11" key="1">
    <citation type="journal article" date="2021" name="Elife">
        <title>Chloroplast acquisition without the gene transfer in kleptoplastic sea slugs, Plakobranchus ocellatus.</title>
        <authorList>
            <person name="Maeda T."/>
            <person name="Takahashi S."/>
            <person name="Yoshida T."/>
            <person name="Shimamura S."/>
            <person name="Takaki Y."/>
            <person name="Nagai Y."/>
            <person name="Toyoda A."/>
            <person name="Suzuki Y."/>
            <person name="Arimoto A."/>
            <person name="Ishii H."/>
            <person name="Satoh N."/>
            <person name="Nishiyama T."/>
            <person name="Hasebe M."/>
            <person name="Maruyama T."/>
            <person name="Minagawa J."/>
            <person name="Obokata J."/>
            <person name="Shigenobu S."/>
        </authorList>
    </citation>
    <scope>NUCLEOTIDE SEQUENCE [LARGE SCALE GENOMIC DNA]</scope>
</reference>
<evidence type="ECO:0000256" key="4">
    <source>
        <dbReference type="ARBA" id="ARBA00022723"/>
    </source>
</evidence>
<dbReference type="Proteomes" id="UP000762676">
    <property type="component" value="Unassembled WGS sequence"/>
</dbReference>
<evidence type="ECO:0000259" key="9">
    <source>
        <dbReference type="PROSITE" id="PS01033"/>
    </source>
</evidence>
<keyword evidence="6" id="KW-0514">Muscle protein</keyword>
<dbReference type="PROSITE" id="PS01033">
    <property type="entry name" value="GLOBIN"/>
    <property type="match status" value="1"/>
</dbReference>
<evidence type="ECO:0000256" key="6">
    <source>
        <dbReference type="ARBA" id="ARBA00023179"/>
    </source>
</evidence>
<evidence type="ECO:0000256" key="8">
    <source>
        <dbReference type="RuleBase" id="RU000356"/>
    </source>
</evidence>
<dbReference type="InterPro" id="IPR044399">
    <property type="entry name" value="Mb-like_M"/>
</dbReference>
<evidence type="ECO:0000256" key="5">
    <source>
        <dbReference type="ARBA" id="ARBA00023004"/>
    </source>
</evidence>
<dbReference type="AlphaFoldDB" id="A0AAV4JIB1"/>
<dbReference type="InterPro" id="IPR012292">
    <property type="entry name" value="Globin/Proto"/>
</dbReference>
<dbReference type="GO" id="GO:0005344">
    <property type="term" value="F:oxygen carrier activity"/>
    <property type="evidence" value="ECO:0007669"/>
    <property type="project" value="UniProtKB-KW"/>
</dbReference>
<accession>A0AAV4JIB1</accession>
<dbReference type="Pfam" id="PF00042">
    <property type="entry name" value="Globin"/>
    <property type="match status" value="1"/>
</dbReference>
<evidence type="ECO:0000256" key="1">
    <source>
        <dbReference type="ARBA" id="ARBA00013895"/>
    </source>
</evidence>